<dbReference type="Gene3D" id="3.10.580.10">
    <property type="entry name" value="CBS-domain"/>
    <property type="match status" value="2"/>
</dbReference>
<dbReference type="CDD" id="cd02205">
    <property type="entry name" value="CBS_pair_SF"/>
    <property type="match status" value="1"/>
</dbReference>
<evidence type="ECO:0000256" key="1">
    <source>
        <dbReference type="ARBA" id="ARBA00023122"/>
    </source>
</evidence>
<feature type="domain" description="CBS" evidence="4">
    <location>
        <begin position="228"/>
        <end position="281"/>
    </location>
</feature>
<dbReference type="InterPro" id="IPR046342">
    <property type="entry name" value="CBS_dom_sf"/>
</dbReference>
<dbReference type="eggNOG" id="arCOG00600">
    <property type="taxonomic scope" value="Archaea"/>
</dbReference>
<dbReference type="Pfam" id="PF00571">
    <property type="entry name" value="CBS"/>
    <property type="match status" value="4"/>
</dbReference>
<keyword evidence="2" id="KW-0028">Amino-acid biosynthesis</keyword>
<keyword evidence="1 3" id="KW-0129">CBS domain</keyword>
<dbReference type="KEGG" id="mpd:MCP_0296"/>
<dbReference type="AlphaFoldDB" id="D1YV96"/>
<proteinExistence type="predicted"/>
<feature type="domain" description="CBS" evidence="4">
    <location>
        <begin position="78"/>
        <end position="133"/>
    </location>
</feature>
<feature type="domain" description="CBS" evidence="4">
    <location>
        <begin position="8"/>
        <end position="63"/>
    </location>
</feature>
<feature type="domain" description="CBS" evidence="4">
    <location>
        <begin position="139"/>
        <end position="197"/>
    </location>
</feature>
<dbReference type="SMART" id="SM00116">
    <property type="entry name" value="CBS"/>
    <property type="match status" value="4"/>
</dbReference>
<evidence type="ECO:0000313" key="5">
    <source>
        <dbReference type="EMBL" id="BAI60368.1"/>
    </source>
</evidence>
<protein>
    <recommendedName>
        <fullName evidence="4">CBS domain-containing protein</fullName>
    </recommendedName>
</protein>
<dbReference type="EMBL" id="AP011532">
    <property type="protein sequence ID" value="BAI60368.1"/>
    <property type="molecule type" value="Genomic_DNA"/>
</dbReference>
<reference evidence="6" key="3">
    <citation type="journal article" date="2011" name="PLoS ONE">
        <title>Genome sequence of a mesophilic hydrogenotrophic methanogen Methanocella paludicola, the first cultivated representative of the order Methanocellales.</title>
        <authorList>
            <person name="Sakai S."/>
            <person name="Takaki Y."/>
            <person name="Shimamura S."/>
            <person name="Sekine M."/>
            <person name="Tajima T."/>
            <person name="Kosugi H."/>
            <person name="Ichikawa N."/>
            <person name="Tasumi E."/>
            <person name="Hiraki A.T."/>
            <person name="Shimizu A."/>
            <person name="Kato Y."/>
            <person name="Nishiko R."/>
            <person name="Mori K."/>
            <person name="Fujita N."/>
            <person name="Imachi H."/>
            <person name="Takai K."/>
        </authorList>
    </citation>
    <scope>NUCLEOTIDE SEQUENCE [LARGE SCALE GENOMIC DNA]</scope>
    <source>
        <strain evidence="6">DSM 17711 / JCM 13418 / NBRC 101707 / SANAE</strain>
    </source>
</reference>
<gene>
    <name evidence="5" type="ordered locus">MCP_0296</name>
</gene>
<dbReference type="PANTHER" id="PTHR43080">
    <property type="entry name" value="CBS DOMAIN-CONTAINING PROTEIN CBSX3, MITOCHONDRIAL"/>
    <property type="match status" value="1"/>
</dbReference>
<dbReference type="InterPro" id="IPR000644">
    <property type="entry name" value="CBS_dom"/>
</dbReference>
<sequence>MTEVSEIMTAPVYAVSPRDNVARARNLMLRYGVSRLVVAEGNTLRGIVTRKDIGSRLSQAEPQWRRRPIDQIPVDLVATHDVFTVKPDAQIQDVASTMLCHDISGLVVYDSEIRGIVTKHDMVKYFTLLGSPLRVGDMMSEKVVTVSRHHTINSVIDIMAENGVDRVIVRDGGPAAAYAGMVTLDDLGFATMDFRDTKPIKEAHRMVQGGPKMLRGFREAMMVAEDVMSTPLVSVNRGTKALDAAKLMLEHNYDMLPVIDSELLGEFSVESILKWLSEARE</sequence>
<dbReference type="STRING" id="304371.MCP_0296"/>
<reference evidence="5 6" key="1">
    <citation type="journal article" date="2007" name="Appl. Environ. Microbiol.">
        <title>Isolation of key methanogens for global methane emission from rice paddy fields: a novel isolate affiliated with the clone cluster rice cluster I.</title>
        <authorList>
            <person name="Sakai S."/>
            <person name="Imachi H."/>
            <person name="Sekiguchi Y."/>
            <person name="Ohashi A."/>
            <person name="Harada H."/>
            <person name="Kamagata Y."/>
        </authorList>
    </citation>
    <scope>NUCLEOTIDE SEQUENCE [LARGE SCALE GENOMIC DNA]</scope>
    <source>
        <strain evidence="6">DSM 17711 / JCM 13418 / NBRC 101707 / SANAE</strain>
    </source>
</reference>
<dbReference type="GeneID" id="8680425"/>
<dbReference type="Proteomes" id="UP000001882">
    <property type="component" value="Chromosome"/>
</dbReference>
<dbReference type="RefSeq" id="WP_012899048.1">
    <property type="nucleotide sequence ID" value="NC_013665.1"/>
</dbReference>
<name>D1YV96_METPS</name>
<dbReference type="OrthoDB" id="8919at2157"/>
<evidence type="ECO:0000256" key="2">
    <source>
        <dbReference type="ARBA" id="ARBA00023167"/>
    </source>
</evidence>
<evidence type="ECO:0000259" key="4">
    <source>
        <dbReference type="PROSITE" id="PS51371"/>
    </source>
</evidence>
<accession>D1YV96</accession>
<evidence type="ECO:0000313" key="6">
    <source>
        <dbReference type="Proteomes" id="UP000001882"/>
    </source>
</evidence>
<dbReference type="PROSITE" id="PS51371">
    <property type="entry name" value="CBS"/>
    <property type="match status" value="4"/>
</dbReference>
<organism evidence="5 6">
    <name type="scientific">Methanocella paludicola (strain DSM 17711 / JCM 13418 / NBRC 101707 / SANAE)</name>
    <dbReference type="NCBI Taxonomy" id="304371"/>
    <lineage>
        <taxon>Archaea</taxon>
        <taxon>Methanobacteriati</taxon>
        <taxon>Methanobacteriota</taxon>
        <taxon>Stenosarchaea group</taxon>
        <taxon>Methanomicrobia</taxon>
        <taxon>Methanocellales</taxon>
        <taxon>Methanocellaceae</taxon>
        <taxon>Methanocella</taxon>
    </lineage>
</organism>
<dbReference type="InterPro" id="IPR051257">
    <property type="entry name" value="Diverse_CBS-Domain"/>
</dbReference>
<evidence type="ECO:0000256" key="3">
    <source>
        <dbReference type="PROSITE-ProRule" id="PRU00703"/>
    </source>
</evidence>
<dbReference type="PANTHER" id="PTHR43080:SF29">
    <property type="entry name" value="OS02G0818000 PROTEIN"/>
    <property type="match status" value="1"/>
</dbReference>
<dbReference type="SUPFAM" id="SSF54631">
    <property type="entry name" value="CBS-domain pair"/>
    <property type="match status" value="2"/>
</dbReference>
<keyword evidence="2" id="KW-0486">Methionine biosynthesis</keyword>
<dbReference type="InParanoid" id="D1YV96"/>
<dbReference type="GO" id="GO:0009086">
    <property type="term" value="P:methionine biosynthetic process"/>
    <property type="evidence" value="ECO:0007669"/>
    <property type="project" value="UniProtKB-KW"/>
</dbReference>
<dbReference type="PATRIC" id="fig|304371.9.peg.301"/>
<keyword evidence="6" id="KW-1185">Reference proteome</keyword>
<reference evidence="5 6" key="2">
    <citation type="journal article" date="2008" name="Int. J. Syst. Evol. Microbiol.">
        <title>Methanocella paludicola gen. nov., sp. nov., a methane-producing archaeon, the first isolate of the lineage 'Rice Cluster I', and proposal of the new archaeal order Methanocellales ord. nov.</title>
        <authorList>
            <person name="Sakai S."/>
            <person name="Imachi H."/>
            <person name="Hanada S."/>
            <person name="Ohashi A."/>
            <person name="Harada H."/>
            <person name="Kamagata Y."/>
        </authorList>
    </citation>
    <scope>NUCLEOTIDE SEQUENCE [LARGE SCALE GENOMIC DNA]</scope>
    <source>
        <strain evidence="6">DSM 17711 / JCM 13418 / NBRC 101707 / SANAE</strain>
    </source>
</reference>